<dbReference type="OrthoDB" id="10330195at2759"/>
<feature type="region of interest" description="Disordered" evidence="1">
    <location>
        <begin position="212"/>
        <end position="263"/>
    </location>
</feature>
<proteinExistence type="predicted"/>
<dbReference type="EMBL" id="GL379985">
    <property type="protein sequence ID" value="EGT40262.1"/>
    <property type="molecule type" value="Genomic_DNA"/>
</dbReference>
<dbReference type="STRING" id="135651.G0NYU9"/>
<evidence type="ECO:0000256" key="1">
    <source>
        <dbReference type="SAM" id="MobiDB-lite"/>
    </source>
</evidence>
<dbReference type="FunCoup" id="G0NYU9">
    <property type="interactions" value="406"/>
</dbReference>
<dbReference type="Proteomes" id="UP000008068">
    <property type="component" value="Unassembled WGS sequence"/>
</dbReference>
<name>G0NYU9_CAEBE</name>
<feature type="region of interest" description="Disordered" evidence="1">
    <location>
        <begin position="277"/>
        <end position="320"/>
    </location>
</feature>
<sequence>MSQVSLDNSDTTDTGTIVYATRVPEGVIHSVERATALIHKKPEQERILILCPDNVARSIMRSFIGKGIKTCLFVLDVCEEPSIIAEEKNKFDSFTVAVCSFEAYFKVDLSHVENYAIIGFPAKVKHLPKMLDKIESAAEAEGHMTRVDFIISADENPKFLILLHMELFNRKGQEACPTWLTNAVILTHGPPERQARLIEENRRGREQAVAINQNQEQANTVAASDTSGSPMTSFSHGSEPSQNSVNEPNKKLKINRPDKDFDIYSMKPNAEGQYIVPMRMIDFQEQEDIEDEYESDDDVSNEEEYNYDDEYDPEYDMDYL</sequence>
<keyword evidence="3" id="KW-1185">Reference proteome</keyword>
<dbReference type="HOGENOM" id="CLU_855898_0_0_1"/>
<evidence type="ECO:0000313" key="2">
    <source>
        <dbReference type="EMBL" id="EGT40262.1"/>
    </source>
</evidence>
<gene>
    <name evidence="2" type="ORF">CAEBREN_26140</name>
</gene>
<accession>G0NYU9</accession>
<feature type="compositionally biased region" description="Acidic residues" evidence="1">
    <location>
        <begin position="284"/>
        <end position="320"/>
    </location>
</feature>
<evidence type="ECO:0000313" key="3">
    <source>
        <dbReference type="Proteomes" id="UP000008068"/>
    </source>
</evidence>
<feature type="compositionally biased region" description="Polar residues" evidence="1">
    <location>
        <begin position="212"/>
        <end position="247"/>
    </location>
</feature>
<reference evidence="3" key="1">
    <citation type="submission" date="2011-07" db="EMBL/GenBank/DDBJ databases">
        <authorList>
            <consortium name="Caenorhabditis brenneri Sequencing and Analysis Consortium"/>
            <person name="Wilson R.K."/>
        </authorList>
    </citation>
    <scope>NUCLEOTIDE SEQUENCE [LARGE SCALE GENOMIC DNA]</scope>
    <source>
        <strain evidence="3">PB2801</strain>
    </source>
</reference>
<organism evidence="3">
    <name type="scientific">Caenorhabditis brenneri</name>
    <name type="common">Nematode worm</name>
    <dbReference type="NCBI Taxonomy" id="135651"/>
    <lineage>
        <taxon>Eukaryota</taxon>
        <taxon>Metazoa</taxon>
        <taxon>Ecdysozoa</taxon>
        <taxon>Nematoda</taxon>
        <taxon>Chromadorea</taxon>
        <taxon>Rhabditida</taxon>
        <taxon>Rhabditina</taxon>
        <taxon>Rhabditomorpha</taxon>
        <taxon>Rhabditoidea</taxon>
        <taxon>Rhabditidae</taxon>
        <taxon>Peloderinae</taxon>
        <taxon>Caenorhabditis</taxon>
    </lineage>
</organism>
<dbReference type="InParanoid" id="G0NYU9"/>
<dbReference type="OMA" id="DEGHEYC"/>
<protein>
    <submittedName>
        <fullName evidence="2">Uncharacterized protein</fullName>
    </submittedName>
</protein>
<dbReference type="eggNOG" id="ENOG502TIP7">
    <property type="taxonomic scope" value="Eukaryota"/>
</dbReference>
<dbReference type="AlphaFoldDB" id="G0NYU9"/>